<comment type="catalytic activity">
    <reaction evidence="9">
        <text>a 3'-end 3'-phospho-ribonucleotide-RNA + a 5'-end dephospho-ribonucleoside-RNA + GTP = a ribonucleotidyl-ribonucleotide-RNA + GMP + diphosphate</text>
        <dbReference type="Rhea" id="RHEA:68076"/>
        <dbReference type="Rhea" id="RHEA-COMP:10463"/>
        <dbReference type="Rhea" id="RHEA-COMP:13936"/>
        <dbReference type="Rhea" id="RHEA-COMP:17355"/>
        <dbReference type="ChEBI" id="CHEBI:33019"/>
        <dbReference type="ChEBI" id="CHEBI:37565"/>
        <dbReference type="ChEBI" id="CHEBI:58115"/>
        <dbReference type="ChEBI" id="CHEBI:83062"/>
        <dbReference type="ChEBI" id="CHEBI:138284"/>
        <dbReference type="ChEBI" id="CHEBI:173118"/>
        <dbReference type="EC" id="6.5.1.8"/>
    </reaction>
</comment>
<protein>
    <recommendedName>
        <fullName evidence="2">3'-phosphate/5'-hydroxy nucleic acid ligase</fullName>
        <ecNumber evidence="2">6.5.1.8</ecNumber>
    </recommendedName>
</protein>
<sequence length="720" mass="83311">MMKIYNPYNIRIPIKVWTDNIDNLFFDKDTGKENLELEDQIINLTKLPFTFKHIALMPDFHLGYGMPIGGVLATKGVVIPNAVGSDIGCLDKDTEFLSPNGWIKISEYNNEKVMQFDIKTNKGIFVQPIQYIKEKCDKFIYINTKYGINQMLSFDHRCLVYKYNKNYKFEEYETILAKDLLVKHTKLKNGFRHRFLTSFNLETSKSLSYTEEQLRVIVMCCGDGNLTKNKIPHIVLHFKKEKKINRAKKLLKNANIEYTFHIQKNNNATFRFKSPIQKKILSFWDASYEQLRIIQNEVFYWDGSFKENCFYTRKKEEADFIQYVFSATGFRGVLRKDIHRDGKIDYRIFCHKNIKVGINGTPKTNIKIVKSKDGYKYCFTVPSSYLVLRRNGNVFITGNCGMIAMRTLIHDINKETLIKIKTDIKKYIPTGEKHHNKSQGWIKWYDAPDILIIQQELASAKHQLGTLGAGNHFIEIQKGDDGFIWIMIHSGSRNFGYKIAQHYHKVAKKLCEKWYSNIPNKDLSFLPISTPEAKEYIEAMNYALAFAKESRFQMMRAVCDVLSGYFPKMNIDISNNHFFDVHHNYAQWENHFGKNVIIHRKGATSARIGQIGIIPGSQGSKSYIVEGLGNPQSFMSCSHGAGRKMSRNDAKKNLNLEEEIKKLDDQGILHTIRGKDDLDEADGSYKDINVVMKNQSDLVKIMIKLTPLATIKGKNKVRRR</sequence>
<dbReference type="Pfam" id="PF01139">
    <property type="entry name" value="RtcB"/>
    <property type="match status" value="2"/>
</dbReference>
<dbReference type="InterPro" id="IPR036025">
    <property type="entry name" value="RtcB-like_sf"/>
</dbReference>
<evidence type="ECO:0000256" key="1">
    <source>
        <dbReference type="ARBA" id="ARBA00001936"/>
    </source>
</evidence>
<dbReference type="InterPro" id="IPR036844">
    <property type="entry name" value="Hint_dom_sf"/>
</dbReference>
<evidence type="ECO:0000256" key="7">
    <source>
        <dbReference type="ARBA" id="ARBA00023134"/>
    </source>
</evidence>
<dbReference type="GO" id="GO:0006396">
    <property type="term" value="P:RNA processing"/>
    <property type="evidence" value="ECO:0007669"/>
    <property type="project" value="InterPro"/>
</dbReference>
<dbReference type="GO" id="GO:0004519">
    <property type="term" value="F:endonuclease activity"/>
    <property type="evidence" value="ECO:0007669"/>
    <property type="project" value="UniProtKB-KW"/>
</dbReference>
<dbReference type="AlphaFoldDB" id="A0A0F9J0X2"/>
<dbReference type="SUPFAM" id="SSF103365">
    <property type="entry name" value="Hypothetical protein PH1602"/>
    <property type="match status" value="2"/>
</dbReference>
<dbReference type="Gene3D" id="3.90.1860.10">
    <property type="entry name" value="tRNA-splicing ligase RtcB"/>
    <property type="match status" value="2"/>
</dbReference>
<dbReference type="InterPro" id="IPR006141">
    <property type="entry name" value="Intein_N"/>
</dbReference>
<keyword evidence="4" id="KW-0479">Metal-binding</keyword>
<dbReference type="InterPro" id="IPR052915">
    <property type="entry name" value="RtcB-like"/>
</dbReference>
<dbReference type="PANTHER" id="PTHR43749">
    <property type="entry name" value="RNA-SPLICING LIGASE RTCB"/>
    <property type="match status" value="1"/>
</dbReference>
<evidence type="ECO:0000256" key="3">
    <source>
        <dbReference type="ARBA" id="ARBA00022598"/>
    </source>
</evidence>
<evidence type="ECO:0000256" key="2">
    <source>
        <dbReference type="ARBA" id="ARBA00012726"/>
    </source>
</evidence>
<keyword evidence="3" id="KW-0436">Ligase</keyword>
<reference evidence="10" key="1">
    <citation type="journal article" date="2015" name="Nature">
        <title>Complex archaea that bridge the gap between prokaryotes and eukaryotes.</title>
        <authorList>
            <person name="Spang A."/>
            <person name="Saw J.H."/>
            <person name="Jorgensen S.L."/>
            <person name="Zaremba-Niedzwiedzka K."/>
            <person name="Martijn J."/>
            <person name="Lind A.E."/>
            <person name="van Eijk R."/>
            <person name="Schleper C."/>
            <person name="Guy L."/>
            <person name="Ettema T.J."/>
        </authorList>
    </citation>
    <scope>NUCLEOTIDE SEQUENCE</scope>
</reference>
<keyword evidence="6" id="KW-0540">Nuclease</keyword>
<accession>A0A0F9J0X2</accession>
<organism evidence="10">
    <name type="scientific">marine sediment metagenome</name>
    <dbReference type="NCBI Taxonomy" id="412755"/>
    <lineage>
        <taxon>unclassified sequences</taxon>
        <taxon>metagenomes</taxon>
        <taxon>ecological metagenomes</taxon>
    </lineage>
</organism>
<proteinExistence type="predicted"/>
<gene>
    <name evidence="10" type="ORF">LCGC14_1513320</name>
</gene>
<dbReference type="PROSITE" id="PS50817">
    <property type="entry name" value="INTEIN_N_TER"/>
    <property type="match status" value="1"/>
</dbReference>
<evidence type="ECO:0000256" key="8">
    <source>
        <dbReference type="ARBA" id="ARBA00023211"/>
    </source>
</evidence>
<comment type="cofactor">
    <cofactor evidence="1">
        <name>Mn(2+)</name>
        <dbReference type="ChEBI" id="CHEBI:29035"/>
    </cofactor>
</comment>
<dbReference type="GO" id="GO:0030145">
    <property type="term" value="F:manganese ion binding"/>
    <property type="evidence" value="ECO:0007669"/>
    <property type="project" value="TreeGrafter"/>
</dbReference>
<dbReference type="GO" id="GO:0042245">
    <property type="term" value="P:RNA repair"/>
    <property type="evidence" value="ECO:0007669"/>
    <property type="project" value="TreeGrafter"/>
</dbReference>
<evidence type="ECO:0000256" key="6">
    <source>
        <dbReference type="ARBA" id="ARBA00022759"/>
    </source>
</evidence>
<evidence type="ECO:0000256" key="5">
    <source>
        <dbReference type="ARBA" id="ARBA00022741"/>
    </source>
</evidence>
<keyword evidence="6" id="KW-0255">Endonuclease</keyword>
<evidence type="ECO:0000313" key="10">
    <source>
        <dbReference type="EMBL" id="KKM63259.1"/>
    </source>
</evidence>
<comment type="caution">
    <text evidence="10">The sequence shown here is derived from an EMBL/GenBank/DDBJ whole genome shotgun (WGS) entry which is preliminary data.</text>
</comment>
<dbReference type="GO" id="GO:0170057">
    <property type="term" value="F:RNA ligase (GTP) activity"/>
    <property type="evidence" value="ECO:0007669"/>
    <property type="project" value="UniProtKB-EC"/>
</dbReference>
<dbReference type="GO" id="GO:0016539">
    <property type="term" value="P:intein-mediated protein splicing"/>
    <property type="evidence" value="ECO:0007669"/>
    <property type="project" value="InterPro"/>
</dbReference>
<dbReference type="EMBL" id="LAZR01011133">
    <property type="protein sequence ID" value="KKM63259.1"/>
    <property type="molecule type" value="Genomic_DNA"/>
</dbReference>
<dbReference type="GO" id="GO:0003909">
    <property type="term" value="F:DNA ligase activity"/>
    <property type="evidence" value="ECO:0007669"/>
    <property type="project" value="TreeGrafter"/>
</dbReference>
<keyword evidence="8" id="KW-0464">Manganese</keyword>
<dbReference type="GO" id="GO:0006281">
    <property type="term" value="P:DNA repair"/>
    <property type="evidence" value="ECO:0007669"/>
    <property type="project" value="TreeGrafter"/>
</dbReference>
<keyword evidence="6" id="KW-0378">Hydrolase</keyword>
<evidence type="ECO:0000256" key="4">
    <source>
        <dbReference type="ARBA" id="ARBA00022723"/>
    </source>
</evidence>
<dbReference type="GO" id="GO:0005525">
    <property type="term" value="F:GTP binding"/>
    <property type="evidence" value="ECO:0007669"/>
    <property type="project" value="UniProtKB-KW"/>
</dbReference>
<keyword evidence="7" id="KW-0342">GTP-binding</keyword>
<dbReference type="InterPro" id="IPR001233">
    <property type="entry name" value="RtcB"/>
</dbReference>
<name>A0A0F9J0X2_9ZZZZ</name>
<evidence type="ECO:0000256" key="9">
    <source>
        <dbReference type="ARBA" id="ARBA00047746"/>
    </source>
</evidence>
<dbReference type="SUPFAM" id="SSF51294">
    <property type="entry name" value="Hedgehog/intein (Hint) domain"/>
    <property type="match status" value="1"/>
</dbReference>
<dbReference type="EC" id="6.5.1.8" evidence="2"/>
<dbReference type="PANTHER" id="PTHR43749:SF2">
    <property type="entry name" value="RNA-SPLICING LIGASE RTCB"/>
    <property type="match status" value="1"/>
</dbReference>
<keyword evidence="5" id="KW-0547">Nucleotide-binding</keyword>